<sequence length="107" mass="11663">MKNSLQAILDREAAAPPDDLPIEAPPPAANKHPTNAKPKPAHSPAEPAKFHRPSRDGRRFMGGHFSPEVLKQMKLLAVEEDTTTQALLEEALNLLFVKKGKGRIIGV</sequence>
<evidence type="ECO:0000313" key="4">
    <source>
        <dbReference type="Proteomes" id="UP001518990"/>
    </source>
</evidence>
<protein>
    <recommendedName>
        <fullName evidence="2">Antitoxin-like ribbon-helix-helix domain-containing protein</fullName>
    </recommendedName>
</protein>
<evidence type="ECO:0000313" key="3">
    <source>
        <dbReference type="EMBL" id="MBO1076929.1"/>
    </source>
</evidence>
<reference evidence="3 4" key="1">
    <citation type="submission" date="2020-09" db="EMBL/GenBank/DDBJ databases">
        <title>Roseomonas.</title>
        <authorList>
            <person name="Zhu W."/>
        </authorList>
    </citation>
    <scope>NUCLEOTIDE SEQUENCE [LARGE SCALE GENOMIC DNA]</scope>
    <source>
        <strain evidence="3 4">1311</strain>
    </source>
</reference>
<proteinExistence type="predicted"/>
<organism evidence="3 4">
    <name type="scientific">Roseomonas marmotae</name>
    <dbReference type="NCBI Taxonomy" id="2768161"/>
    <lineage>
        <taxon>Bacteria</taxon>
        <taxon>Pseudomonadati</taxon>
        <taxon>Pseudomonadota</taxon>
        <taxon>Alphaproteobacteria</taxon>
        <taxon>Acetobacterales</taxon>
        <taxon>Roseomonadaceae</taxon>
        <taxon>Roseomonas</taxon>
    </lineage>
</organism>
<evidence type="ECO:0000256" key="1">
    <source>
        <dbReference type="SAM" id="MobiDB-lite"/>
    </source>
</evidence>
<dbReference type="RefSeq" id="WP_207450498.1">
    <property type="nucleotide sequence ID" value="NZ_CP061096.1"/>
</dbReference>
<gene>
    <name evidence="3" type="ORF">IAI60_20140</name>
</gene>
<name>A0ABS3KHJ3_9PROT</name>
<feature type="domain" description="Antitoxin-like ribbon-helix-helix" evidence="2">
    <location>
        <begin position="55"/>
        <end position="104"/>
    </location>
</feature>
<dbReference type="InterPro" id="IPR046765">
    <property type="entry name" value="Antitox_RHH"/>
</dbReference>
<keyword evidence="4" id="KW-1185">Reference proteome</keyword>
<accession>A0ABS3KHJ3</accession>
<dbReference type="Proteomes" id="UP001518990">
    <property type="component" value="Unassembled WGS sequence"/>
</dbReference>
<evidence type="ECO:0000259" key="2">
    <source>
        <dbReference type="Pfam" id="PF20605"/>
    </source>
</evidence>
<comment type="caution">
    <text evidence="3">The sequence shown here is derived from an EMBL/GenBank/DDBJ whole genome shotgun (WGS) entry which is preliminary data.</text>
</comment>
<feature type="region of interest" description="Disordered" evidence="1">
    <location>
        <begin position="1"/>
        <end position="63"/>
    </location>
</feature>
<dbReference type="Pfam" id="PF20605">
    <property type="entry name" value="Antitox_RHH"/>
    <property type="match status" value="1"/>
</dbReference>
<dbReference type="EMBL" id="JACTNF010000035">
    <property type="protein sequence ID" value="MBO1076929.1"/>
    <property type="molecule type" value="Genomic_DNA"/>
</dbReference>